<evidence type="ECO:0000313" key="2">
    <source>
        <dbReference type="EMBL" id="KLO08918.1"/>
    </source>
</evidence>
<proteinExistence type="predicted"/>
<gene>
    <name evidence="2" type="ORF">SCHPADRAFT_588615</name>
</gene>
<organism evidence="2 3">
    <name type="scientific">Schizopora paradoxa</name>
    <dbReference type="NCBI Taxonomy" id="27342"/>
    <lineage>
        <taxon>Eukaryota</taxon>
        <taxon>Fungi</taxon>
        <taxon>Dikarya</taxon>
        <taxon>Basidiomycota</taxon>
        <taxon>Agaricomycotina</taxon>
        <taxon>Agaricomycetes</taxon>
        <taxon>Hymenochaetales</taxon>
        <taxon>Schizoporaceae</taxon>
        <taxon>Schizopora</taxon>
    </lineage>
</organism>
<dbReference type="Proteomes" id="UP000053477">
    <property type="component" value="Unassembled WGS sequence"/>
</dbReference>
<name>A0A0H2RHF8_9AGAM</name>
<keyword evidence="3" id="KW-1185">Reference proteome</keyword>
<feature type="region of interest" description="Disordered" evidence="1">
    <location>
        <begin position="195"/>
        <end position="216"/>
    </location>
</feature>
<protein>
    <submittedName>
        <fullName evidence="2">Uncharacterized protein</fullName>
    </submittedName>
</protein>
<evidence type="ECO:0000256" key="1">
    <source>
        <dbReference type="SAM" id="MobiDB-lite"/>
    </source>
</evidence>
<sequence>MNRTVLGGVLAGIGGTLLGMYHLSSYPSDSSLASLASDNGVSSSASNTTLDYEDYDRSSLGPGYHESANGTSKTVEYPLCTIFNVCPNCSTGLKLPKVYVCKQTSDSCCGDCSHCKVIPCSIARSMEMQSRTQSPGSITMMEGKVKNMSNSNPSNKEDLVLAPFNGTMEILEDEEADTSCQRSGTAEEELELNLSLAESSTSDDRKSEMKPYNASP</sequence>
<evidence type="ECO:0000313" key="3">
    <source>
        <dbReference type="Proteomes" id="UP000053477"/>
    </source>
</evidence>
<dbReference type="EMBL" id="KQ086072">
    <property type="protein sequence ID" value="KLO08918.1"/>
    <property type="molecule type" value="Genomic_DNA"/>
</dbReference>
<accession>A0A0H2RHF8</accession>
<dbReference type="AlphaFoldDB" id="A0A0H2RHF8"/>
<dbReference type="InParanoid" id="A0A0H2RHF8"/>
<reference evidence="2 3" key="1">
    <citation type="submission" date="2015-04" db="EMBL/GenBank/DDBJ databases">
        <title>Complete genome sequence of Schizopora paradoxa KUC8140, a cosmopolitan wood degrader in East Asia.</title>
        <authorList>
            <consortium name="DOE Joint Genome Institute"/>
            <person name="Min B."/>
            <person name="Park H."/>
            <person name="Jang Y."/>
            <person name="Kim J.-J."/>
            <person name="Kim K.H."/>
            <person name="Pangilinan J."/>
            <person name="Lipzen A."/>
            <person name="Riley R."/>
            <person name="Grigoriev I.V."/>
            <person name="Spatafora J.W."/>
            <person name="Choi I.-G."/>
        </authorList>
    </citation>
    <scope>NUCLEOTIDE SEQUENCE [LARGE SCALE GENOMIC DNA]</scope>
    <source>
        <strain evidence="2 3">KUC8140</strain>
    </source>
</reference>